<organism evidence="3 4">
    <name type="scientific">Azospira oryzae</name>
    <dbReference type="NCBI Taxonomy" id="146939"/>
    <lineage>
        <taxon>Bacteria</taxon>
        <taxon>Pseudomonadati</taxon>
        <taxon>Pseudomonadota</taxon>
        <taxon>Betaproteobacteria</taxon>
        <taxon>Rhodocyclales</taxon>
        <taxon>Rhodocyclaceae</taxon>
        <taxon>Azospira</taxon>
    </lineage>
</organism>
<sequence length="165" mass="17977">MSHFTIPTFKLPEFVAKIGAHLPQWPHALALVSGLNTAAKLKLLPEDSLQSLAGKTFLVAVNDTGGEARFTYANGWFRPVFGAAGEPDLTFRADLSAYLQLVSRQEDPDTLFFNRQLSIEGDTELGLVVKNMLDAIEWPPSVGRIPGLERLSALVATLPGRSHHA</sequence>
<dbReference type="EMBL" id="SHKM01000002">
    <property type="protein sequence ID" value="RZT76295.1"/>
    <property type="molecule type" value="Genomic_DNA"/>
</dbReference>
<comment type="function">
    <text evidence="1">Required for O(2)-independent ubiquinone (coenzyme Q) biosynthesis. Likely functions as an accessory factor.</text>
</comment>
<dbReference type="Gene3D" id="3.30.1050.10">
    <property type="entry name" value="SCP2 sterol-binding domain"/>
    <property type="match status" value="1"/>
</dbReference>
<dbReference type="HAMAP" id="MF_02231">
    <property type="entry name" value="UbiT"/>
    <property type="match status" value="1"/>
</dbReference>
<dbReference type="Proteomes" id="UP000292136">
    <property type="component" value="Unassembled WGS sequence"/>
</dbReference>
<proteinExistence type="inferred from homology"/>
<gene>
    <name evidence="1" type="primary">ubiT</name>
    <name evidence="3" type="ORF">EV678_2170</name>
</gene>
<evidence type="ECO:0000256" key="1">
    <source>
        <dbReference type="HAMAP-Rule" id="MF_02231"/>
    </source>
</evidence>
<comment type="pathway">
    <text evidence="1">Cofactor biosynthesis; ubiquinone biosynthesis.</text>
</comment>
<evidence type="ECO:0000313" key="3">
    <source>
        <dbReference type="EMBL" id="RZT76295.1"/>
    </source>
</evidence>
<keyword evidence="1" id="KW-0831">Ubiquinone biosynthesis</keyword>
<accession>A0ABY0INM1</accession>
<dbReference type="SUPFAM" id="SSF55718">
    <property type="entry name" value="SCP-like"/>
    <property type="match status" value="1"/>
</dbReference>
<dbReference type="InterPro" id="IPR003033">
    <property type="entry name" value="SCP2_sterol-bd_dom"/>
</dbReference>
<dbReference type="InterPro" id="IPR016830">
    <property type="entry name" value="UbiT"/>
</dbReference>
<evidence type="ECO:0000259" key="2">
    <source>
        <dbReference type="Pfam" id="PF02036"/>
    </source>
</evidence>
<evidence type="ECO:0000313" key="4">
    <source>
        <dbReference type="Proteomes" id="UP000292136"/>
    </source>
</evidence>
<reference evidence="3 4" key="1">
    <citation type="submission" date="2019-02" db="EMBL/GenBank/DDBJ databases">
        <title>Genomic Encyclopedia of Type Strains, Phase IV (KMG-IV): sequencing the most valuable type-strain genomes for metagenomic binning, comparative biology and taxonomic classification.</title>
        <authorList>
            <person name="Goeker M."/>
        </authorList>
    </citation>
    <scope>NUCLEOTIDE SEQUENCE [LARGE SCALE GENOMIC DNA]</scope>
    <source>
        <strain evidence="3 4">DSM 21223</strain>
    </source>
</reference>
<dbReference type="InterPro" id="IPR036527">
    <property type="entry name" value="SCP2_sterol-bd_dom_sf"/>
</dbReference>
<comment type="similarity">
    <text evidence="1">Belongs to the UbiT family.</text>
</comment>
<dbReference type="Pfam" id="PF02036">
    <property type="entry name" value="SCP2"/>
    <property type="match status" value="1"/>
</dbReference>
<keyword evidence="4" id="KW-1185">Reference proteome</keyword>
<feature type="domain" description="SCP2" evidence="2">
    <location>
        <begin position="46"/>
        <end position="134"/>
    </location>
</feature>
<dbReference type="RefSeq" id="WP_130459544.1">
    <property type="nucleotide sequence ID" value="NZ_SHKM01000002.1"/>
</dbReference>
<comment type="caution">
    <text evidence="3">The sequence shown here is derived from an EMBL/GenBank/DDBJ whole genome shotgun (WGS) entry which is preliminary data.</text>
</comment>
<name>A0ABY0INM1_9RHOO</name>
<protein>
    <recommendedName>
        <fullName evidence="1">Ubiquinone biosynthesis accessory factor UbiT</fullName>
    </recommendedName>
</protein>